<evidence type="ECO:0000256" key="1">
    <source>
        <dbReference type="ARBA" id="ARBA00022741"/>
    </source>
</evidence>
<dbReference type="EMBL" id="CP111019">
    <property type="protein sequence ID" value="WAR12285.1"/>
    <property type="molecule type" value="Genomic_DNA"/>
</dbReference>
<dbReference type="PANTHER" id="PTHR19229">
    <property type="entry name" value="ATP-BINDING CASSETTE TRANSPORTER SUBFAMILY A ABCA"/>
    <property type="match status" value="1"/>
</dbReference>
<gene>
    <name evidence="5" type="ORF">MAR_026465</name>
</gene>
<accession>A0ABY7ER07</accession>
<protein>
    <submittedName>
        <fullName evidence="5">ABCA5-like protein</fullName>
    </submittedName>
</protein>
<evidence type="ECO:0000259" key="4">
    <source>
        <dbReference type="SMART" id="SM00382"/>
    </source>
</evidence>
<dbReference type="Gene3D" id="3.40.50.300">
    <property type="entry name" value="P-loop containing nucleotide triphosphate hydrolases"/>
    <property type="match status" value="2"/>
</dbReference>
<dbReference type="SUPFAM" id="SSF52540">
    <property type="entry name" value="P-loop containing nucleoside triphosphate hydrolases"/>
    <property type="match status" value="1"/>
</dbReference>
<dbReference type="InterPro" id="IPR003593">
    <property type="entry name" value="AAA+_ATPase"/>
</dbReference>
<feature type="domain" description="AAA+ ATPase" evidence="4">
    <location>
        <begin position="40"/>
        <end position="144"/>
    </location>
</feature>
<dbReference type="SMART" id="SM00382">
    <property type="entry name" value="AAA"/>
    <property type="match status" value="1"/>
</dbReference>
<dbReference type="Pfam" id="PF00005">
    <property type="entry name" value="ABC_tran"/>
    <property type="match status" value="1"/>
</dbReference>
<dbReference type="Proteomes" id="UP001164746">
    <property type="component" value="Chromosome 8"/>
</dbReference>
<dbReference type="InterPro" id="IPR026082">
    <property type="entry name" value="ABCA"/>
</dbReference>
<keyword evidence="2" id="KW-0067">ATP-binding</keyword>
<sequence>AVVENLRREFQKGAEDRKCCAKGDDAVKVAVRNQTFAVEAGEVFGLLGPNGAGKTTTLNMMIADVLVSGYDIRSEISEAFQMVGYCPQHDALIEQITLREHLVMDTISESFESSERGAILTTHYMEEADALCSRIAIMVNGKMECLGSSQHLKNKYGSGYLLEVKLKSSEDQIFLSQNIERLHDYIRKLFPGATVMEQFRKTDYEIAEYSFSQATLEQVFLEFARKQMDENLTVEEVEAERTRSIQRATSLEGASPQHTAPYGRTNSQYQPETWEVPPVVKL</sequence>
<evidence type="ECO:0000256" key="3">
    <source>
        <dbReference type="SAM" id="MobiDB-lite"/>
    </source>
</evidence>
<evidence type="ECO:0000256" key="2">
    <source>
        <dbReference type="ARBA" id="ARBA00022840"/>
    </source>
</evidence>
<evidence type="ECO:0000313" key="6">
    <source>
        <dbReference type="Proteomes" id="UP001164746"/>
    </source>
</evidence>
<dbReference type="PANTHER" id="PTHR19229:SF209">
    <property type="entry name" value="ATP-BINDING CASSETTE SUB-FAMILY A MEMBER 5 ISOFORM X1"/>
    <property type="match status" value="1"/>
</dbReference>
<evidence type="ECO:0000313" key="5">
    <source>
        <dbReference type="EMBL" id="WAR12285.1"/>
    </source>
</evidence>
<feature type="region of interest" description="Disordered" evidence="3">
    <location>
        <begin position="244"/>
        <end position="270"/>
    </location>
</feature>
<dbReference type="InterPro" id="IPR027417">
    <property type="entry name" value="P-loop_NTPase"/>
</dbReference>
<reference evidence="5" key="1">
    <citation type="submission" date="2022-11" db="EMBL/GenBank/DDBJ databases">
        <title>Centuries of genome instability and evolution in soft-shell clam transmissible cancer (bioRxiv).</title>
        <authorList>
            <person name="Hart S.F.M."/>
            <person name="Yonemitsu M.A."/>
            <person name="Giersch R.M."/>
            <person name="Beal B.F."/>
            <person name="Arriagada G."/>
            <person name="Davis B.W."/>
            <person name="Ostrander E.A."/>
            <person name="Goff S.P."/>
            <person name="Metzger M.J."/>
        </authorList>
    </citation>
    <scope>NUCLEOTIDE SEQUENCE</scope>
    <source>
        <strain evidence="5">MELC-2E11</strain>
        <tissue evidence="5">Siphon/mantle</tissue>
    </source>
</reference>
<organism evidence="5 6">
    <name type="scientific">Mya arenaria</name>
    <name type="common">Soft-shell clam</name>
    <dbReference type="NCBI Taxonomy" id="6604"/>
    <lineage>
        <taxon>Eukaryota</taxon>
        <taxon>Metazoa</taxon>
        <taxon>Spiralia</taxon>
        <taxon>Lophotrochozoa</taxon>
        <taxon>Mollusca</taxon>
        <taxon>Bivalvia</taxon>
        <taxon>Autobranchia</taxon>
        <taxon>Heteroconchia</taxon>
        <taxon>Euheterodonta</taxon>
        <taxon>Imparidentia</taxon>
        <taxon>Neoheterodontei</taxon>
        <taxon>Myida</taxon>
        <taxon>Myoidea</taxon>
        <taxon>Myidae</taxon>
        <taxon>Mya</taxon>
    </lineage>
</organism>
<keyword evidence="6" id="KW-1185">Reference proteome</keyword>
<name>A0ABY7ER07_MYAAR</name>
<feature type="non-terminal residue" evidence="5">
    <location>
        <position position="1"/>
    </location>
</feature>
<keyword evidence="1" id="KW-0547">Nucleotide-binding</keyword>
<proteinExistence type="predicted"/>
<dbReference type="InterPro" id="IPR003439">
    <property type="entry name" value="ABC_transporter-like_ATP-bd"/>
</dbReference>